<sequence>MPCHPPRDLSRRSFIAGTAAGSTLIALHPYSAFAAVNQAHLRIMETTDLHVHVYPWDYYADQPRDTVGLSRTASVIDGIRAEATNSMLLDNGDYLQGNPMGDYIAYERGMKEGDTHPVIDAMNAVGFDAATIGNHEFNYGLDFLMKSTAGAKFPIVLANIATRQGASARDDKTLFRPYVILDRQMTDGAGVSHPIRVGIIGFTPPQVMSWDRKHLEGSVTARDIVDTARAYVPRMIEEGADIIVALSHSGIGSSRHSEGMENASVPLAGVDGIDAVMTGHSHLVFPSPDYAGFDGVDVTAGTILGKPAVMGGFWGSHMGLIDLLLERDGNRWKVASASSEARPIFKRGEDRVITPLVGDEAAVLAAARQAHEETLDYVRRPVGRSSAPLHSYFALVADDPSVQIVANAQAWYMAQMMRGTAYEGLPILSAAAPFKSGGRGGPDYYTDMPAGDLAIRNVADLYLYPNTVRAVKVTGAQLKDWLERAAGMFNRITPGATDAPLLNPDFPSYNFDVIDGVDYRIDLSQPMKYDADGAVAAPDANRIVGLMRNGAPVTPDAEFIIATNNYRASGGGNFPGTGDTVVFEAPDTNRDVVVRYIVEKGTIDPEADGNWRFVPLPDTTVLFQTGPAARAHAASIDGLALEEAGETDDGFLVYRIAL</sequence>
<keyword evidence="6" id="KW-0479">Metal-binding</keyword>
<evidence type="ECO:0000256" key="2">
    <source>
        <dbReference type="ARBA" id="ARBA00001730"/>
    </source>
</evidence>
<dbReference type="InterPro" id="IPR029052">
    <property type="entry name" value="Metallo-depent_PP-like"/>
</dbReference>
<evidence type="ECO:0000313" key="15">
    <source>
        <dbReference type="Proteomes" id="UP000249165"/>
    </source>
</evidence>
<dbReference type="SUPFAM" id="SSF56300">
    <property type="entry name" value="Metallo-dependent phosphatases"/>
    <property type="match status" value="1"/>
</dbReference>
<dbReference type="EMBL" id="QLMG01000001">
    <property type="protein sequence ID" value="RAK23968.1"/>
    <property type="molecule type" value="Genomic_DNA"/>
</dbReference>
<dbReference type="PROSITE" id="PS00786">
    <property type="entry name" value="5_NUCLEOTIDASE_2"/>
    <property type="match status" value="1"/>
</dbReference>
<dbReference type="InterPro" id="IPR004843">
    <property type="entry name" value="Calcineurin-like_PHP"/>
</dbReference>
<dbReference type="InterPro" id="IPR006179">
    <property type="entry name" value="5_nucleotidase/apyrase"/>
</dbReference>
<dbReference type="Gene3D" id="3.90.780.10">
    <property type="entry name" value="5'-Nucleotidase, C-terminal domain"/>
    <property type="match status" value="1"/>
</dbReference>
<keyword evidence="9 11" id="KW-0378">Hydrolase</keyword>
<accession>A0A327YSA4</accession>
<dbReference type="InterPro" id="IPR006146">
    <property type="entry name" value="5'-Nucleotdase_CS"/>
</dbReference>
<evidence type="ECO:0000256" key="10">
    <source>
        <dbReference type="ARBA" id="ARBA00023268"/>
    </source>
</evidence>
<dbReference type="GO" id="GO:0046872">
    <property type="term" value="F:metal ion binding"/>
    <property type="evidence" value="ECO:0007669"/>
    <property type="project" value="UniProtKB-KW"/>
</dbReference>
<evidence type="ECO:0000256" key="1">
    <source>
        <dbReference type="ARBA" id="ARBA00000527"/>
    </source>
</evidence>
<protein>
    <submittedName>
        <fullName evidence="14">2',3'-cyclic-nucleotide 2'-phosphodiesterase/3'-nucleotidase</fullName>
    </submittedName>
</protein>
<dbReference type="AlphaFoldDB" id="A0A327YSA4"/>
<keyword evidence="8 11" id="KW-0547">Nucleotide-binding</keyword>
<evidence type="ECO:0000256" key="4">
    <source>
        <dbReference type="ARBA" id="ARBA00004196"/>
    </source>
</evidence>
<evidence type="ECO:0000259" key="13">
    <source>
        <dbReference type="Pfam" id="PF02872"/>
    </source>
</evidence>
<dbReference type="GO" id="GO:0000166">
    <property type="term" value="F:nucleotide binding"/>
    <property type="evidence" value="ECO:0007669"/>
    <property type="project" value="UniProtKB-KW"/>
</dbReference>
<dbReference type="NCBIfam" id="NF006938">
    <property type="entry name" value="PRK09420.1"/>
    <property type="match status" value="1"/>
</dbReference>
<comment type="cofactor">
    <cofactor evidence="3">
        <name>a divalent metal cation</name>
        <dbReference type="ChEBI" id="CHEBI:60240"/>
    </cofactor>
</comment>
<comment type="caution">
    <text evidence="14">The sequence shown here is derived from an EMBL/GenBank/DDBJ whole genome shotgun (WGS) entry which is preliminary data.</text>
</comment>
<feature type="signal peptide" evidence="11">
    <location>
        <begin position="1"/>
        <end position="34"/>
    </location>
</feature>
<dbReference type="OrthoDB" id="9803927at2"/>
<keyword evidence="15" id="KW-1185">Reference proteome</keyword>
<evidence type="ECO:0000256" key="5">
    <source>
        <dbReference type="ARBA" id="ARBA00006654"/>
    </source>
</evidence>
<proteinExistence type="inferred from homology"/>
<keyword evidence="7 11" id="KW-0732">Signal</keyword>
<dbReference type="RefSeq" id="WP_111549446.1">
    <property type="nucleotide sequence ID" value="NZ_LIGL01000003.1"/>
</dbReference>
<dbReference type="Pfam" id="PF02872">
    <property type="entry name" value="5_nucleotid_C"/>
    <property type="match status" value="1"/>
</dbReference>
<evidence type="ECO:0000256" key="6">
    <source>
        <dbReference type="ARBA" id="ARBA00022723"/>
    </source>
</evidence>
<gene>
    <name evidence="14" type="ORF">ATI53_100175</name>
</gene>
<dbReference type="InterPro" id="IPR041827">
    <property type="entry name" value="CpdB_N"/>
</dbReference>
<feature type="chain" id="PRO_5016192055" evidence="11">
    <location>
        <begin position="35"/>
        <end position="658"/>
    </location>
</feature>
<dbReference type="GO" id="GO:0008254">
    <property type="term" value="F:3'-nucleotidase activity"/>
    <property type="evidence" value="ECO:0007669"/>
    <property type="project" value="UniProtKB-EC"/>
</dbReference>
<name>A0A327YSA4_9RHOB</name>
<evidence type="ECO:0000256" key="3">
    <source>
        <dbReference type="ARBA" id="ARBA00001968"/>
    </source>
</evidence>
<dbReference type="PANTHER" id="PTHR11575:SF6">
    <property type="entry name" value="2',3'-CYCLIC-NUCLEOTIDE 2'-PHOSPHODIESTERASE_3'-NUCLEOTIDASE"/>
    <property type="match status" value="1"/>
</dbReference>
<evidence type="ECO:0000313" key="14">
    <source>
        <dbReference type="EMBL" id="RAK23968.1"/>
    </source>
</evidence>
<dbReference type="PRINTS" id="PR01607">
    <property type="entry name" value="APYRASEFAMLY"/>
</dbReference>
<comment type="similarity">
    <text evidence="5 11">Belongs to the 5'-nucleotidase family.</text>
</comment>
<organism evidence="14 15">
    <name type="scientific">Salipiger aestuarii</name>
    <dbReference type="NCBI Taxonomy" id="568098"/>
    <lineage>
        <taxon>Bacteria</taxon>
        <taxon>Pseudomonadati</taxon>
        <taxon>Pseudomonadota</taxon>
        <taxon>Alphaproteobacteria</taxon>
        <taxon>Rhodobacterales</taxon>
        <taxon>Roseobacteraceae</taxon>
        <taxon>Salipiger</taxon>
    </lineage>
</organism>
<reference evidence="14 15" key="1">
    <citation type="submission" date="2018-06" db="EMBL/GenBank/DDBJ databases">
        <title>Genomic Encyclopedia of Archaeal and Bacterial Type Strains, Phase II (KMG-II): from individual species to whole genera.</title>
        <authorList>
            <person name="Goeker M."/>
        </authorList>
    </citation>
    <scope>NUCLEOTIDE SEQUENCE [LARGE SCALE GENOMIC DNA]</scope>
    <source>
        <strain evidence="14 15">DSM 22011</strain>
    </source>
</reference>
<evidence type="ECO:0000256" key="11">
    <source>
        <dbReference type="RuleBase" id="RU362119"/>
    </source>
</evidence>
<dbReference type="Gene3D" id="3.60.21.10">
    <property type="match status" value="1"/>
</dbReference>
<feature type="domain" description="Calcineurin-like phosphoesterase" evidence="12">
    <location>
        <begin position="41"/>
        <end position="282"/>
    </location>
</feature>
<dbReference type="PROSITE" id="PS51318">
    <property type="entry name" value="TAT"/>
    <property type="match status" value="1"/>
</dbReference>
<dbReference type="PANTHER" id="PTHR11575">
    <property type="entry name" value="5'-NUCLEOTIDASE-RELATED"/>
    <property type="match status" value="1"/>
</dbReference>
<dbReference type="InterPro" id="IPR036907">
    <property type="entry name" value="5'-Nucleotdase_C_sf"/>
</dbReference>
<dbReference type="GO" id="GO:0030288">
    <property type="term" value="C:outer membrane-bounded periplasmic space"/>
    <property type="evidence" value="ECO:0007669"/>
    <property type="project" value="TreeGrafter"/>
</dbReference>
<dbReference type="Pfam" id="PF00149">
    <property type="entry name" value="Metallophos"/>
    <property type="match status" value="1"/>
</dbReference>
<keyword evidence="10" id="KW-0511">Multifunctional enzyme</keyword>
<dbReference type="Proteomes" id="UP000249165">
    <property type="component" value="Unassembled WGS sequence"/>
</dbReference>
<dbReference type="GO" id="GO:0008663">
    <property type="term" value="F:2',3'-cyclic-nucleotide 2'-phosphodiesterase activity"/>
    <property type="evidence" value="ECO:0007669"/>
    <property type="project" value="UniProtKB-EC"/>
</dbReference>
<comment type="catalytic activity">
    <reaction evidence="2">
        <text>a nucleoside 2',3'-cyclic phosphate + H2O = a nucleoside 3'-phosphate + H(+)</text>
        <dbReference type="Rhea" id="RHEA:19621"/>
        <dbReference type="ChEBI" id="CHEBI:15377"/>
        <dbReference type="ChEBI" id="CHEBI:15378"/>
        <dbReference type="ChEBI" id="CHEBI:66949"/>
        <dbReference type="ChEBI" id="CHEBI:66954"/>
        <dbReference type="EC" id="3.1.4.16"/>
    </reaction>
</comment>
<dbReference type="CDD" id="cd07410">
    <property type="entry name" value="MPP_CpdB_N"/>
    <property type="match status" value="1"/>
</dbReference>
<comment type="subcellular location">
    <subcellularLocation>
        <location evidence="4">Cell envelope</location>
    </subcellularLocation>
</comment>
<evidence type="ECO:0000256" key="7">
    <source>
        <dbReference type="ARBA" id="ARBA00022729"/>
    </source>
</evidence>
<dbReference type="SUPFAM" id="SSF55816">
    <property type="entry name" value="5'-nucleotidase (syn. UDP-sugar hydrolase), C-terminal domain"/>
    <property type="match status" value="1"/>
</dbReference>
<dbReference type="InterPro" id="IPR008334">
    <property type="entry name" value="5'-Nucleotdase_C"/>
</dbReference>
<dbReference type="InterPro" id="IPR006311">
    <property type="entry name" value="TAT_signal"/>
</dbReference>
<evidence type="ECO:0000256" key="8">
    <source>
        <dbReference type="ARBA" id="ARBA00022741"/>
    </source>
</evidence>
<comment type="catalytic activity">
    <reaction evidence="1">
        <text>a ribonucleoside 3'-phosphate + H2O = a ribonucleoside + phosphate</text>
        <dbReference type="Rhea" id="RHEA:10144"/>
        <dbReference type="ChEBI" id="CHEBI:13197"/>
        <dbReference type="ChEBI" id="CHEBI:15377"/>
        <dbReference type="ChEBI" id="CHEBI:18254"/>
        <dbReference type="ChEBI" id="CHEBI:43474"/>
        <dbReference type="EC" id="3.1.3.6"/>
    </reaction>
</comment>
<evidence type="ECO:0000259" key="12">
    <source>
        <dbReference type="Pfam" id="PF00149"/>
    </source>
</evidence>
<dbReference type="GO" id="GO:0009166">
    <property type="term" value="P:nucleotide catabolic process"/>
    <property type="evidence" value="ECO:0007669"/>
    <property type="project" value="InterPro"/>
</dbReference>
<feature type="domain" description="5'-Nucleotidase C-terminal" evidence="13">
    <location>
        <begin position="446"/>
        <end position="575"/>
    </location>
</feature>
<evidence type="ECO:0000256" key="9">
    <source>
        <dbReference type="ARBA" id="ARBA00022801"/>
    </source>
</evidence>